<sequence>MSSAQPSQDGKVNSTQDEDEEKLKDGNMLDSAGDDSAPTPTGQAGTWRNKRRFRLNSQQTRFLMVEFAKQPQPDAAHCERLSREIPGFSQRQVKVWFQNRRAKFSQLDPADRDCMITMRAAPKGFDNVQALHAVERAVDGIDVSTSSPETSTMQSCAEHMLMPLIHDTQRYKISERASLMAVSSGVGGMRYSPVGSMTSSNLELPSSPDPSNQRTYDFLPESQELTAYLDNTTDSEIPSSYIDPALFDPTSSSS</sequence>
<dbReference type="InterPro" id="IPR050453">
    <property type="entry name" value="LIM_Homeobox_TF"/>
</dbReference>
<feature type="region of interest" description="Disordered" evidence="7">
    <location>
        <begin position="229"/>
        <end position="254"/>
    </location>
</feature>
<feature type="domain" description="Homeobox" evidence="8">
    <location>
        <begin position="46"/>
        <end position="107"/>
    </location>
</feature>
<feature type="compositionally biased region" description="Polar residues" evidence="7">
    <location>
        <begin position="229"/>
        <end position="238"/>
    </location>
</feature>
<keyword evidence="3 5" id="KW-0371">Homeobox</keyword>
<dbReference type="EMBL" id="MABQ02000013">
    <property type="protein sequence ID" value="PCD21407.1"/>
    <property type="molecule type" value="Genomic_DNA"/>
</dbReference>
<evidence type="ECO:0000313" key="10">
    <source>
        <dbReference type="Proteomes" id="UP000219602"/>
    </source>
</evidence>
<reference evidence="9 10" key="1">
    <citation type="journal article" date="2016" name="Environ. Microbiol.">
        <title>Effector profiles distinguish formae speciales of Fusarium oxysporum.</title>
        <authorList>
            <person name="van Dam P."/>
            <person name="Fokkens L."/>
            <person name="Schmidt S.M."/>
            <person name="Linmans J.H."/>
            <person name="Kistler H.C."/>
            <person name="Ma L.J."/>
            <person name="Rep M."/>
        </authorList>
    </citation>
    <scope>NUCLEOTIDE SEQUENCE [LARGE SCALE GENOMIC DNA]</scope>
    <source>
        <strain evidence="9 10">Forc016</strain>
    </source>
</reference>
<keyword evidence="2 5" id="KW-0238">DNA-binding</keyword>
<evidence type="ECO:0000256" key="2">
    <source>
        <dbReference type="ARBA" id="ARBA00023125"/>
    </source>
</evidence>
<evidence type="ECO:0000256" key="6">
    <source>
        <dbReference type="RuleBase" id="RU000682"/>
    </source>
</evidence>
<organism evidence="9 10">
    <name type="scientific">Fusarium oxysporum f. sp. radicis-cucumerinum</name>
    <dbReference type="NCBI Taxonomy" id="327505"/>
    <lineage>
        <taxon>Eukaryota</taxon>
        <taxon>Fungi</taxon>
        <taxon>Dikarya</taxon>
        <taxon>Ascomycota</taxon>
        <taxon>Pezizomycotina</taxon>
        <taxon>Sordariomycetes</taxon>
        <taxon>Hypocreomycetidae</taxon>
        <taxon>Hypocreales</taxon>
        <taxon>Nectriaceae</taxon>
        <taxon>Fusarium</taxon>
        <taxon>Fusarium oxysporum species complex</taxon>
    </lineage>
</organism>
<dbReference type="SUPFAM" id="SSF46689">
    <property type="entry name" value="Homeodomain-like"/>
    <property type="match status" value="1"/>
</dbReference>
<evidence type="ECO:0000256" key="7">
    <source>
        <dbReference type="SAM" id="MobiDB-lite"/>
    </source>
</evidence>
<protein>
    <recommendedName>
        <fullName evidence="8">Homeobox domain-containing protein</fullName>
    </recommendedName>
</protein>
<dbReference type="PANTHER" id="PTHR24208:SF166">
    <property type="entry name" value="LIM HOMEOBOX TRANSCRIPTION FACTOR 1 ALPHA, ISOFORM B"/>
    <property type="match status" value="1"/>
</dbReference>
<evidence type="ECO:0000259" key="8">
    <source>
        <dbReference type="PROSITE" id="PS50071"/>
    </source>
</evidence>
<dbReference type="SMART" id="SM00389">
    <property type="entry name" value="HOX"/>
    <property type="match status" value="1"/>
</dbReference>
<dbReference type="PANTHER" id="PTHR24208">
    <property type="entry name" value="LIM/HOMEOBOX PROTEIN LHX"/>
    <property type="match status" value="1"/>
</dbReference>
<dbReference type="STRING" id="327505.A0A2H3FP47"/>
<evidence type="ECO:0000256" key="4">
    <source>
        <dbReference type="ARBA" id="ARBA00023242"/>
    </source>
</evidence>
<evidence type="ECO:0000313" key="9">
    <source>
        <dbReference type="EMBL" id="PCD21407.1"/>
    </source>
</evidence>
<evidence type="ECO:0000256" key="5">
    <source>
        <dbReference type="PROSITE-ProRule" id="PRU00108"/>
    </source>
</evidence>
<dbReference type="CDD" id="cd00086">
    <property type="entry name" value="homeodomain"/>
    <property type="match status" value="1"/>
</dbReference>
<dbReference type="GO" id="GO:0000977">
    <property type="term" value="F:RNA polymerase II transcription regulatory region sequence-specific DNA binding"/>
    <property type="evidence" value="ECO:0007669"/>
    <property type="project" value="TreeGrafter"/>
</dbReference>
<feature type="compositionally biased region" description="Polar residues" evidence="7">
    <location>
        <begin position="195"/>
        <end position="215"/>
    </location>
</feature>
<dbReference type="GO" id="GO:0005634">
    <property type="term" value="C:nucleus"/>
    <property type="evidence" value="ECO:0007669"/>
    <property type="project" value="UniProtKB-SubCell"/>
</dbReference>
<comment type="caution">
    <text evidence="9">The sequence shown here is derived from an EMBL/GenBank/DDBJ whole genome shotgun (WGS) entry which is preliminary data.</text>
</comment>
<dbReference type="Gene3D" id="1.10.10.60">
    <property type="entry name" value="Homeodomain-like"/>
    <property type="match status" value="1"/>
</dbReference>
<accession>A0A2H3FP47</accession>
<dbReference type="Proteomes" id="UP000219602">
    <property type="component" value="Unassembled WGS sequence"/>
</dbReference>
<feature type="region of interest" description="Disordered" evidence="7">
    <location>
        <begin position="1"/>
        <end position="51"/>
    </location>
</feature>
<feature type="region of interest" description="Disordered" evidence="7">
    <location>
        <begin position="194"/>
        <end position="216"/>
    </location>
</feature>
<dbReference type="AlphaFoldDB" id="A0A2H3FP47"/>
<name>A0A2H3FP47_FUSOX</name>
<evidence type="ECO:0000256" key="3">
    <source>
        <dbReference type="ARBA" id="ARBA00023155"/>
    </source>
</evidence>
<feature type="DNA-binding region" description="Homeobox" evidence="5">
    <location>
        <begin position="48"/>
        <end position="108"/>
    </location>
</feature>
<feature type="compositionally biased region" description="Polar residues" evidence="7">
    <location>
        <begin position="1"/>
        <end position="15"/>
    </location>
</feature>
<gene>
    <name evidence="9" type="ORF">AU210_016372</name>
</gene>
<dbReference type="InterPro" id="IPR009057">
    <property type="entry name" value="Homeodomain-like_sf"/>
</dbReference>
<dbReference type="GO" id="GO:0000981">
    <property type="term" value="F:DNA-binding transcription factor activity, RNA polymerase II-specific"/>
    <property type="evidence" value="ECO:0007669"/>
    <property type="project" value="TreeGrafter"/>
</dbReference>
<proteinExistence type="predicted"/>
<dbReference type="InterPro" id="IPR001356">
    <property type="entry name" value="HD"/>
</dbReference>
<dbReference type="PROSITE" id="PS50071">
    <property type="entry name" value="HOMEOBOX_2"/>
    <property type="match status" value="1"/>
</dbReference>
<dbReference type="Pfam" id="PF00046">
    <property type="entry name" value="Homeodomain"/>
    <property type="match status" value="1"/>
</dbReference>
<comment type="subcellular location">
    <subcellularLocation>
        <location evidence="1 5 6">Nucleus</location>
    </subcellularLocation>
</comment>
<reference evidence="9 10" key="2">
    <citation type="journal article" date="2017" name="Sci. Rep.">
        <title>A mobile pathogenicity chromosome in Fusarium oxysporum for infection of multiple cucurbit species.</title>
        <authorList>
            <person name="van Dam P."/>
            <person name="Fokkens L."/>
            <person name="Ayukawa Y."/>
            <person name="van der Gragt M."/>
            <person name="Ter Horst A."/>
            <person name="Brankovics B."/>
            <person name="Houterman P.M."/>
            <person name="Arie T."/>
            <person name="Rep M."/>
        </authorList>
    </citation>
    <scope>NUCLEOTIDE SEQUENCE [LARGE SCALE GENOMIC DNA]</scope>
    <source>
        <strain evidence="9 10">Forc016</strain>
    </source>
</reference>
<evidence type="ECO:0000256" key="1">
    <source>
        <dbReference type="ARBA" id="ARBA00004123"/>
    </source>
</evidence>
<keyword evidence="4 5" id="KW-0539">Nucleus</keyword>